<dbReference type="InterPro" id="IPR049704">
    <property type="entry name" value="Aminotrans_3_PPA_site"/>
</dbReference>
<evidence type="ECO:0000256" key="4">
    <source>
        <dbReference type="ARBA" id="ARBA00022679"/>
    </source>
</evidence>
<dbReference type="NCBIfam" id="NF005812">
    <property type="entry name" value="PRK07678.1"/>
    <property type="match status" value="1"/>
</dbReference>
<evidence type="ECO:0000256" key="3">
    <source>
        <dbReference type="ARBA" id="ARBA00022576"/>
    </source>
</evidence>
<dbReference type="Gene3D" id="3.40.640.10">
    <property type="entry name" value="Type I PLP-dependent aspartate aminotransferase-like (Major domain)"/>
    <property type="match status" value="1"/>
</dbReference>
<dbReference type="Pfam" id="PF00202">
    <property type="entry name" value="Aminotran_3"/>
    <property type="match status" value="1"/>
</dbReference>
<dbReference type="GO" id="GO:0030170">
    <property type="term" value="F:pyridoxal phosphate binding"/>
    <property type="evidence" value="ECO:0007669"/>
    <property type="project" value="InterPro"/>
</dbReference>
<dbReference type="Gene3D" id="3.90.1150.10">
    <property type="entry name" value="Aspartate Aminotransferase, domain 1"/>
    <property type="match status" value="1"/>
</dbReference>
<dbReference type="PIRSF" id="PIRSF000521">
    <property type="entry name" value="Transaminase_4ab_Lys_Orn"/>
    <property type="match status" value="1"/>
</dbReference>
<reference evidence="7" key="1">
    <citation type="submission" date="2020-02" db="EMBL/GenBank/DDBJ databases">
        <authorList>
            <person name="Meier V. D."/>
        </authorList>
    </citation>
    <scope>NUCLEOTIDE SEQUENCE</scope>
    <source>
        <strain evidence="7">AVDCRST_MAG18</strain>
    </source>
</reference>
<evidence type="ECO:0000256" key="5">
    <source>
        <dbReference type="ARBA" id="ARBA00022898"/>
    </source>
</evidence>
<dbReference type="PANTHER" id="PTHR43094:SF1">
    <property type="entry name" value="AMINOTRANSFERASE CLASS-III"/>
    <property type="match status" value="1"/>
</dbReference>
<dbReference type="GO" id="GO:0008483">
    <property type="term" value="F:transaminase activity"/>
    <property type="evidence" value="ECO:0007669"/>
    <property type="project" value="UniProtKB-KW"/>
</dbReference>
<comment type="similarity">
    <text evidence="2 6">Belongs to the class-III pyridoxal-phosphate-dependent aminotransferase family.</text>
</comment>
<keyword evidence="5 6" id="KW-0663">Pyridoxal phosphate</keyword>
<dbReference type="EMBL" id="CADCWN010000188">
    <property type="protein sequence ID" value="CAA9575125.1"/>
    <property type="molecule type" value="Genomic_DNA"/>
</dbReference>
<comment type="cofactor">
    <cofactor evidence="1">
        <name>pyridoxal 5'-phosphate</name>
        <dbReference type="ChEBI" id="CHEBI:597326"/>
    </cofactor>
</comment>
<dbReference type="PANTHER" id="PTHR43094">
    <property type="entry name" value="AMINOTRANSFERASE"/>
    <property type="match status" value="1"/>
</dbReference>
<dbReference type="FunFam" id="3.40.640.10:FF:000014">
    <property type="entry name" value="Adenosylmethionine-8-amino-7-oxononanoate aminotransferase, probable"/>
    <property type="match status" value="1"/>
</dbReference>
<dbReference type="InterPro" id="IPR015424">
    <property type="entry name" value="PyrdxlP-dep_Trfase"/>
</dbReference>
<name>A0A6J4VEP7_9BACT</name>
<dbReference type="CDD" id="cd00610">
    <property type="entry name" value="OAT_like"/>
    <property type="match status" value="1"/>
</dbReference>
<organism evidence="7">
    <name type="scientific">uncultured Thermomicrobiales bacterium</name>
    <dbReference type="NCBI Taxonomy" id="1645740"/>
    <lineage>
        <taxon>Bacteria</taxon>
        <taxon>Pseudomonadati</taxon>
        <taxon>Thermomicrobiota</taxon>
        <taxon>Thermomicrobia</taxon>
        <taxon>Thermomicrobiales</taxon>
        <taxon>environmental samples</taxon>
    </lineage>
</organism>
<dbReference type="InterPro" id="IPR015422">
    <property type="entry name" value="PyrdxlP-dep_Trfase_small"/>
</dbReference>
<keyword evidence="3 7" id="KW-0032">Aminotransferase</keyword>
<dbReference type="AlphaFoldDB" id="A0A6J4VEP7"/>
<dbReference type="InterPro" id="IPR005814">
    <property type="entry name" value="Aminotrans_3"/>
</dbReference>
<dbReference type="PROSITE" id="PS00600">
    <property type="entry name" value="AA_TRANSFER_CLASS_3"/>
    <property type="match status" value="1"/>
</dbReference>
<keyword evidence="4 7" id="KW-0808">Transferase</keyword>
<proteinExistence type="inferred from homology"/>
<evidence type="ECO:0000256" key="6">
    <source>
        <dbReference type="RuleBase" id="RU003560"/>
    </source>
</evidence>
<accession>A0A6J4VEP7</accession>
<evidence type="ECO:0000256" key="2">
    <source>
        <dbReference type="ARBA" id="ARBA00008954"/>
    </source>
</evidence>
<sequence length="449" mass="48099">MSLDTLALDALWRPFTQHAARQAPMVMVEGRGATLIDADGNEYVDGMAGLWCVNVGYGQERLVEAAARQMRQLPYTPLTRPAPAAMQLAERLTGLLPGDLNHVVFVNSGSEAVETALKIARQYARLRFPKENRHKIISRYRGYHGWTMGALGATGQEIRKARFEPTLAGHIHVRPPDLFRLFAGLTPSQAAAQLVRELEDVIRFEGPDTIVAFIGEPIIGGGGVIVPPDEYWPAIRALCDRHGILLIHDEVITGFGRTGKWFGSEHWGVVPDIMTLAKGISSGYVPLGATAVTANVFDAFKGDPAENVQFNQLSTYGGHPVACAVALENLAVIEGDGLVENAARVGASLGDGLRELMADHPIVGEVRGKGLLWGVELAVPGTTEPLAGEHVNTVLREAQARGVLFGKNSSTVRDLDCTITISPPLIIGQAEVEKIVAALDGALGAVRLG</sequence>
<evidence type="ECO:0000256" key="1">
    <source>
        <dbReference type="ARBA" id="ARBA00001933"/>
    </source>
</evidence>
<dbReference type="SUPFAM" id="SSF53383">
    <property type="entry name" value="PLP-dependent transferases"/>
    <property type="match status" value="1"/>
</dbReference>
<gene>
    <name evidence="7" type="ORF">AVDCRST_MAG18-2457</name>
</gene>
<dbReference type="InterPro" id="IPR015421">
    <property type="entry name" value="PyrdxlP-dep_Trfase_major"/>
</dbReference>
<evidence type="ECO:0000313" key="7">
    <source>
        <dbReference type="EMBL" id="CAA9575125.1"/>
    </source>
</evidence>
<protein>
    <submittedName>
        <fullName evidence="7">Aminotransferase, class III</fullName>
    </submittedName>
</protein>